<evidence type="ECO:0000313" key="4">
    <source>
        <dbReference type="Proteomes" id="UP000177798"/>
    </source>
</evidence>
<dbReference type="InterPro" id="IPR002018">
    <property type="entry name" value="CarbesteraseB"/>
</dbReference>
<feature type="signal peptide" evidence="1">
    <location>
        <begin position="1"/>
        <end position="21"/>
    </location>
</feature>
<dbReference type="Pfam" id="PF00135">
    <property type="entry name" value="COesterase"/>
    <property type="match status" value="1"/>
</dbReference>
<dbReference type="InterPro" id="IPR029058">
    <property type="entry name" value="AB_hydrolase_fold"/>
</dbReference>
<dbReference type="Gene3D" id="3.40.50.1820">
    <property type="entry name" value="alpha/beta hydrolase"/>
    <property type="match status" value="1"/>
</dbReference>
<reference evidence="4" key="1">
    <citation type="journal article" date="2017" name="Genome Biol. Evol.">
        <title>The complete genome sequence of the phytopathogenic fungus Sclerotinia sclerotiorum reveals insights into the genome architecture of broad host range pathogens.</title>
        <authorList>
            <person name="Derbyshire M."/>
            <person name="Denton-Giles M."/>
            <person name="Hegedus D."/>
            <person name="Seifbarghy S."/>
            <person name="Rollins J."/>
            <person name="van Kan J."/>
            <person name="Seidl M.F."/>
            <person name="Faino L."/>
            <person name="Mbengue M."/>
            <person name="Navaud O."/>
            <person name="Raffaele S."/>
            <person name="Hammond-Kosack K."/>
            <person name="Heard S."/>
            <person name="Oliver R."/>
        </authorList>
    </citation>
    <scope>NUCLEOTIDE SEQUENCE [LARGE SCALE GENOMIC DNA]</scope>
    <source>
        <strain evidence="4">ATCC 18683 / 1980 / Ss-1</strain>
    </source>
</reference>
<dbReference type="InterPro" id="IPR019819">
    <property type="entry name" value="Carboxylesterase_B_CS"/>
</dbReference>
<evidence type="ECO:0000313" key="3">
    <source>
        <dbReference type="EMBL" id="APA07716.1"/>
    </source>
</evidence>
<dbReference type="InterPro" id="IPR050309">
    <property type="entry name" value="Type-B_Carboxylest/Lipase"/>
</dbReference>
<dbReference type="VEuPathDB" id="FungiDB:sscle_03g024860"/>
<protein>
    <recommendedName>
        <fullName evidence="2">Carboxylesterase type B domain-containing protein</fullName>
    </recommendedName>
</protein>
<dbReference type="AlphaFoldDB" id="A0A1D9PYI4"/>
<sequence length="526" mass="57772">MRFSTDFLLPMAASAAVVVGAATTTATSMPSVTLDYSTIVATAGSESIGYYKYQNIRYAAVPTGDLRFAKPQWPPVETIVNNGTLAPENVDCATYEDCLYLDVWAPANSANKSLPVVVWSHGGRFVIGSKSAVTPEALFALSKEFIFVAYNYRLGMTGLANGPTLNHQGGTSNALVWDSAHAFDWVKRYISHWGGNPEEIVAVGFSAGASQDLFQITKFAGRAEQTFARAYIMSPGLVPGAGNQHSEALWQNVSTSVGCAGGSLTCMRSVDFATLSTAANNMVAKYTYQFQPRVDGDFIAETYESQFYQKRFNFTGPLVITHELHEINQRLPSGVNSSSDIGPHLKLYFPSITDDIISEIEDLYPSADYQSEGLRFADIDQDFELVAHNYALTEALNNQTWNAMVALGVASHGMDQNYYWYSNFTLVQTNATTANTTTTTTAAGAGIVTTRDIDFSVALKMQKYLVSFILTGNPNTMWPEDKLYWPLHGGNSSSPGRELVFNDTMYIQDDILANERSLFWNKALWH</sequence>
<name>A0A1D9PYI4_SCLS1</name>
<evidence type="ECO:0000259" key="2">
    <source>
        <dbReference type="Pfam" id="PF00135"/>
    </source>
</evidence>
<keyword evidence="1" id="KW-0732">Signal</keyword>
<dbReference type="PROSITE" id="PS00941">
    <property type="entry name" value="CARBOXYLESTERASE_B_2"/>
    <property type="match status" value="1"/>
</dbReference>
<gene>
    <name evidence="3" type="ORF">sscle_03g024860</name>
</gene>
<feature type="chain" id="PRO_5009444884" description="Carboxylesterase type B domain-containing protein" evidence="1">
    <location>
        <begin position="22"/>
        <end position="526"/>
    </location>
</feature>
<accession>A0A1D9PYI4</accession>
<dbReference type="SUPFAM" id="SSF53474">
    <property type="entry name" value="alpha/beta-Hydrolases"/>
    <property type="match status" value="1"/>
</dbReference>
<organism evidence="3 4">
    <name type="scientific">Sclerotinia sclerotiorum (strain ATCC 18683 / 1980 / Ss-1)</name>
    <name type="common">White mold</name>
    <name type="synonym">Whetzelinia sclerotiorum</name>
    <dbReference type="NCBI Taxonomy" id="665079"/>
    <lineage>
        <taxon>Eukaryota</taxon>
        <taxon>Fungi</taxon>
        <taxon>Dikarya</taxon>
        <taxon>Ascomycota</taxon>
        <taxon>Pezizomycotina</taxon>
        <taxon>Leotiomycetes</taxon>
        <taxon>Helotiales</taxon>
        <taxon>Sclerotiniaceae</taxon>
        <taxon>Sclerotinia</taxon>
    </lineage>
</organism>
<dbReference type="Proteomes" id="UP000177798">
    <property type="component" value="Chromosome 3"/>
</dbReference>
<proteinExistence type="predicted"/>
<dbReference type="OrthoDB" id="408631at2759"/>
<feature type="domain" description="Carboxylesterase type B" evidence="2">
    <location>
        <begin position="46"/>
        <end position="488"/>
    </location>
</feature>
<dbReference type="PANTHER" id="PTHR11559">
    <property type="entry name" value="CARBOXYLESTERASE"/>
    <property type="match status" value="1"/>
</dbReference>
<dbReference type="EMBL" id="CP017816">
    <property type="protein sequence ID" value="APA07716.1"/>
    <property type="molecule type" value="Genomic_DNA"/>
</dbReference>
<evidence type="ECO:0000256" key="1">
    <source>
        <dbReference type="SAM" id="SignalP"/>
    </source>
</evidence>